<evidence type="ECO:0000256" key="4">
    <source>
        <dbReference type="ARBA" id="ARBA00022692"/>
    </source>
</evidence>
<evidence type="ECO:0000313" key="11">
    <source>
        <dbReference type="EMBL" id="CAK0872745.1"/>
    </source>
</evidence>
<evidence type="ECO:0000256" key="1">
    <source>
        <dbReference type="ARBA" id="ARBA00004141"/>
    </source>
</evidence>
<dbReference type="PANTHER" id="PTHR45667">
    <property type="entry name" value="S-ADENOSYLMETHIONINE MITOCHONDRIAL CARRIER PROTEIN"/>
    <property type="match status" value="1"/>
</dbReference>
<comment type="caution">
    <text evidence="11">The sequence shown here is derived from an EMBL/GenBank/DDBJ whole genome shotgun (WGS) entry which is preliminary data.</text>
</comment>
<dbReference type="EMBL" id="CAUYUJ010017195">
    <property type="protein sequence ID" value="CAK0872745.1"/>
    <property type="molecule type" value="Genomic_DNA"/>
</dbReference>
<evidence type="ECO:0000256" key="2">
    <source>
        <dbReference type="ARBA" id="ARBA00006375"/>
    </source>
</evidence>
<protein>
    <recommendedName>
        <fullName evidence="13">Mitochondrial carrier protein</fullName>
    </recommendedName>
</protein>
<dbReference type="Pfam" id="PF00153">
    <property type="entry name" value="Mito_carr"/>
    <property type="match status" value="2"/>
</dbReference>
<keyword evidence="12" id="KW-1185">Reference proteome</keyword>
<sequence>MGAWDHRAFRGTVPTKREWIELPQNKGIQRVRQITERRVEALLDEMDLQRRTMQIMLDRGLDAYTRAVEGKQPGEGWKTLIKLIEDYEDMLRQAKRELQLQEALKERQAQLKALEREPEWFNYLAAFVAAVVSTLVVHPVDTIKTRLIAARDTEESGKGAEAEPTDLLGNVQDLYKGVVGNILKEGPSSALYLGVYETAKSRLLLTSLGSTPLAVYLLSGAVGEFCGSIVRAPMEAVKSRVQTGMDASTLESAQIVVGTEAGRSKVVAAWSASLWRDIPFGAVQLAVFETLKTFIVESPDVQLDVDSLPVEALLGAIGGVAGSFISVPFDVVTTRIITQNCPEGEERPRPSARWWAWSGRSRGCRASSRAGKSACCTGGPASASS</sequence>
<keyword evidence="6" id="KW-1133">Transmembrane helix</keyword>
<evidence type="ECO:0000256" key="8">
    <source>
        <dbReference type="PROSITE-ProRule" id="PRU00282"/>
    </source>
</evidence>
<reference evidence="11" key="1">
    <citation type="submission" date="2023-10" db="EMBL/GenBank/DDBJ databases">
        <authorList>
            <person name="Chen Y."/>
            <person name="Shah S."/>
            <person name="Dougan E. K."/>
            <person name="Thang M."/>
            <person name="Chan C."/>
        </authorList>
    </citation>
    <scope>NUCLEOTIDE SEQUENCE [LARGE SCALE GENOMIC DNA]</scope>
</reference>
<keyword evidence="7 8" id="KW-0472">Membrane</keyword>
<evidence type="ECO:0008006" key="13">
    <source>
        <dbReference type="Google" id="ProtNLM"/>
    </source>
</evidence>
<evidence type="ECO:0000256" key="7">
    <source>
        <dbReference type="ARBA" id="ARBA00023136"/>
    </source>
</evidence>
<evidence type="ECO:0000256" key="6">
    <source>
        <dbReference type="ARBA" id="ARBA00022989"/>
    </source>
</evidence>
<organism evidence="11 12">
    <name type="scientific">Prorocentrum cordatum</name>
    <dbReference type="NCBI Taxonomy" id="2364126"/>
    <lineage>
        <taxon>Eukaryota</taxon>
        <taxon>Sar</taxon>
        <taxon>Alveolata</taxon>
        <taxon>Dinophyceae</taxon>
        <taxon>Prorocentrales</taxon>
        <taxon>Prorocentraceae</taxon>
        <taxon>Prorocentrum</taxon>
    </lineage>
</organism>
<evidence type="ECO:0000256" key="9">
    <source>
        <dbReference type="RuleBase" id="RU000488"/>
    </source>
</evidence>
<feature type="repeat" description="Solcar" evidence="8">
    <location>
        <begin position="211"/>
        <end position="294"/>
    </location>
</feature>
<dbReference type="PROSITE" id="PS50920">
    <property type="entry name" value="SOLCAR"/>
    <property type="match status" value="2"/>
</dbReference>
<evidence type="ECO:0000313" key="12">
    <source>
        <dbReference type="Proteomes" id="UP001189429"/>
    </source>
</evidence>
<feature type="coiled-coil region" evidence="10">
    <location>
        <begin position="77"/>
        <end position="117"/>
    </location>
</feature>
<dbReference type="InterPro" id="IPR023395">
    <property type="entry name" value="MCP_dom_sf"/>
</dbReference>
<dbReference type="Gene3D" id="1.50.40.10">
    <property type="entry name" value="Mitochondrial carrier domain"/>
    <property type="match status" value="1"/>
</dbReference>
<keyword evidence="3 9" id="KW-0813">Transport</keyword>
<feature type="repeat" description="Solcar" evidence="8">
    <location>
        <begin position="117"/>
        <end position="202"/>
    </location>
</feature>
<gene>
    <name evidence="11" type="ORF">PCOR1329_LOCUS58120</name>
</gene>
<comment type="similarity">
    <text evidence="2 9">Belongs to the mitochondrial carrier (TC 2.A.29) family.</text>
</comment>
<keyword evidence="4 8" id="KW-0812">Transmembrane</keyword>
<comment type="subcellular location">
    <subcellularLocation>
        <location evidence="1">Membrane</location>
        <topology evidence="1">Multi-pass membrane protein</topology>
    </subcellularLocation>
</comment>
<accession>A0ABN9VHP8</accession>
<evidence type="ECO:0000256" key="5">
    <source>
        <dbReference type="ARBA" id="ARBA00022737"/>
    </source>
</evidence>
<evidence type="ECO:0000256" key="10">
    <source>
        <dbReference type="SAM" id="Coils"/>
    </source>
</evidence>
<evidence type="ECO:0000256" key="3">
    <source>
        <dbReference type="ARBA" id="ARBA00022448"/>
    </source>
</evidence>
<proteinExistence type="inferred from homology"/>
<dbReference type="Proteomes" id="UP001189429">
    <property type="component" value="Unassembled WGS sequence"/>
</dbReference>
<dbReference type="InterPro" id="IPR018108">
    <property type="entry name" value="MCP_transmembrane"/>
</dbReference>
<name>A0ABN9VHP8_9DINO</name>
<keyword evidence="10" id="KW-0175">Coiled coil</keyword>
<keyword evidence="5" id="KW-0677">Repeat</keyword>
<dbReference type="SUPFAM" id="SSF103506">
    <property type="entry name" value="Mitochondrial carrier"/>
    <property type="match status" value="1"/>
</dbReference>